<proteinExistence type="predicted"/>
<reference evidence="1" key="2">
    <citation type="journal article" date="2015" name="Data Brief">
        <title>Shoot transcriptome of the giant reed, Arundo donax.</title>
        <authorList>
            <person name="Barrero R.A."/>
            <person name="Guerrero F.D."/>
            <person name="Moolhuijzen P."/>
            <person name="Goolsby J.A."/>
            <person name="Tidwell J."/>
            <person name="Bellgard S.E."/>
            <person name="Bellgard M.I."/>
        </authorList>
    </citation>
    <scope>NUCLEOTIDE SEQUENCE</scope>
    <source>
        <tissue evidence="1">Shoot tissue taken approximately 20 cm above the soil surface</tissue>
    </source>
</reference>
<reference evidence="1" key="1">
    <citation type="submission" date="2014-09" db="EMBL/GenBank/DDBJ databases">
        <authorList>
            <person name="Magalhaes I.L.F."/>
            <person name="Oliveira U."/>
            <person name="Santos F.R."/>
            <person name="Vidigal T.H.D.A."/>
            <person name="Brescovit A.D."/>
            <person name="Santos A.J."/>
        </authorList>
    </citation>
    <scope>NUCLEOTIDE SEQUENCE</scope>
    <source>
        <tissue evidence="1">Shoot tissue taken approximately 20 cm above the soil surface</tissue>
    </source>
</reference>
<name>A0A0A9AT51_ARUDO</name>
<evidence type="ECO:0000313" key="1">
    <source>
        <dbReference type="EMBL" id="JAD52070.1"/>
    </source>
</evidence>
<dbReference type="EMBL" id="GBRH01245825">
    <property type="protein sequence ID" value="JAD52070.1"/>
    <property type="molecule type" value="Transcribed_RNA"/>
</dbReference>
<accession>A0A0A9AT51</accession>
<sequence>MYLQQKFVVNLL</sequence>
<protein>
    <submittedName>
        <fullName evidence="1">Uncharacterized protein</fullName>
    </submittedName>
</protein>
<organism evidence="1">
    <name type="scientific">Arundo donax</name>
    <name type="common">Giant reed</name>
    <name type="synonym">Donax arundinaceus</name>
    <dbReference type="NCBI Taxonomy" id="35708"/>
    <lineage>
        <taxon>Eukaryota</taxon>
        <taxon>Viridiplantae</taxon>
        <taxon>Streptophyta</taxon>
        <taxon>Embryophyta</taxon>
        <taxon>Tracheophyta</taxon>
        <taxon>Spermatophyta</taxon>
        <taxon>Magnoliopsida</taxon>
        <taxon>Liliopsida</taxon>
        <taxon>Poales</taxon>
        <taxon>Poaceae</taxon>
        <taxon>PACMAD clade</taxon>
        <taxon>Arundinoideae</taxon>
        <taxon>Arundineae</taxon>
        <taxon>Arundo</taxon>
    </lineage>
</organism>